<feature type="compositionally biased region" description="Acidic residues" evidence="1">
    <location>
        <begin position="151"/>
        <end position="178"/>
    </location>
</feature>
<organism evidence="2 3">
    <name type="scientific">Coccidioides immitis RMSCC 2394</name>
    <dbReference type="NCBI Taxonomy" id="404692"/>
    <lineage>
        <taxon>Eukaryota</taxon>
        <taxon>Fungi</taxon>
        <taxon>Dikarya</taxon>
        <taxon>Ascomycota</taxon>
        <taxon>Pezizomycotina</taxon>
        <taxon>Eurotiomycetes</taxon>
        <taxon>Eurotiomycetidae</taxon>
        <taxon>Onygenales</taxon>
        <taxon>Onygenaceae</taxon>
        <taxon>Coccidioides</taxon>
    </lineage>
</organism>
<dbReference type="Proteomes" id="UP000054565">
    <property type="component" value="Unassembled WGS sequence"/>
</dbReference>
<feature type="region of interest" description="Disordered" evidence="1">
    <location>
        <begin position="122"/>
        <end position="178"/>
    </location>
</feature>
<feature type="compositionally biased region" description="Basic and acidic residues" evidence="1">
    <location>
        <begin position="87"/>
        <end position="96"/>
    </location>
</feature>
<dbReference type="AlphaFoldDB" id="A0A0J6YAB8"/>
<dbReference type="STRING" id="404692.A0A0J6YAB8"/>
<sequence length="178" mass="19717">MAGIKPNPLSWTLRFKNHNVTILLLVSPAEPFDSIKKTLLKALKERGIDEINGVQVPEDPSGIELGLPVDRNNLEKGWVLLQVPTERKGVKRDAAGTKKSVVSDSPQGADLRDSQAVAFRFRATKDESQTENGLEMEIDDAGWDVLIPTYADEDEEEGEGLDEDEGEREGEDDDEQDD</sequence>
<accession>A0A0J6YAB8</accession>
<proteinExistence type="predicted"/>
<dbReference type="EMBL" id="DS028095">
    <property type="protein sequence ID" value="KMP04700.1"/>
    <property type="molecule type" value="Genomic_DNA"/>
</dbReference>
<name>A0A0J6YAB8_COCIT</name>
<evidence type="ECO:0000313" key="2">
    <source>
        <dbReference type="EMBL" id="KMP04700.1"/>
    </source>
</evidence>
<evidence type="ECO:0000256" key="1">
    <source>
        <dbReference type="SAM" id="MobiDB-lite"/>
    </source>
</evidence>
<gene>
    <name evidence="2" type="ORF">CIRG_04381</name>
</gene>
<dbReference type="OrthoDB" id="5376498at2759"/>
<reference evidence="3" key="1">
    <citation type="journal article" date="2010" name="Genome Res.">
        <title>Population genomic sequencing of Coccidioides fungi reveals recent hybridization and transposon control.</title>
        <authorList>
            <person name="Neafsey D.E."/>
            <person name="Barker B.M."/>
            <person name="Sharpton T.J."/>
            <person name="Stajich J.E."/>
            <person name="Park D.J."/>
            <person name="Whiston E."/>
            <person name="Hung C.-Y."/>
            <person name="McMahan C."/>
            <person name="White J."/>
            <person name="Sykes S."/>
            <person name="Heiman D."/>
            <person name="Young S."/>
            <person name="Zeng Q."/>
            <person name="Abouelleil A."/>
            <person name="Aftuck L."/>
            <person name="Bessette D."/>
            <person name="Brown A."/>
            <person name="FitzGerald M."/>
            <person name="Lui A."/>
            <person name="Macdonald J.P."/>
            <person name="Priest M."/>
            <person name="Orbach M.J."/>
            <person name="Galgiani J.N."/>
            <person name="Kirkland T.N."/>
            <person name="Cole G.T."/>
            <person name="Birren B.W."/>
            <person name="Henn M.R."/>
            <person name="Taylor J.W."/>
            <person name="Rounsley S.D."/>
        </authorList>
    </citation>
    <scope>NUCLEOTIDE SEQUENCE [LARGE SCALE GENOMIC DNA]</scope>
    <source>
        <strain evidence="3">RMSCC 2394</strain>
    </source>
</reference>
<protein>
    <submittedName>
        <fullName evidence="2">Uncharacterized protein</fullName>
    </submittedName>
</protein>
<feature type="region of interest" description="Disordered" evidence="1">
    <location>
        <begin position="87"/>
        <end position="109"/>
    </location>
</feature>
<evidence type="ECO:0000313" key="3">
    <source>
        <dbReference type="Proteomes" id="UP000054565"/>
    </source>
</evidence>